<keyword evidence="10 13" id="KW-0408">Iron</keyword>
<dbReference type="PANTHER" id="PTHR24302">
    <property type="entry name" value="CYTOCHROME P450 FAMILY 3"/>
    <property type="match status" value="1"/>
</dbReference>
<proteinExistence type="inferred from homology"/>
<dbReference type="InterPro" id="IPR001128">
    <property type="entry name" value="Cyt_P450"/>
</dbReference>
<organism evidence="15">
    <name type="scientific">Oppiella nova</name>
    <dbReference type="NCBI Taxonomy" id="334625"/>
    <lineage>
        <taxon>Eukaryota</taxon>
        <taxon>Metazoa</taxon>
        <taxon>Ecdysozoa</taxon>
        <taxon>Arthropoda</taxon>
        <taxon>Chelicerata</taxon>
        <taxon>Arachnida</taxon>
        <taxon>Acari</taxon>
        <taxon>Acariformes</taxon>
        <taxon>Sarcoptiformes</taxon>
        <taxon>Oribatida</taxon>
        <taxon>Brachypylina</taxon>
        <taxon>Oppioidea</taxon>
        <taxon>Oppiidae</taxon>
        <taxon>Oppiella</taxon>
    </lineage>
</organism>
<dbReference type="AlphaFoldDB" id="A0A7R9M5V7"/>
<dbReference type="InterPro" id="IPR036396">
    <property type="entry name" value="Cyt_P450_sf"/>
</dbReference>
<dbReference type="Pfam" id="PF00067">
    <property type="entry name" value="p450"/>
    <property type="match status" value="1"/>
</dbReference>
<gene>
    <name evidence="15" type="ORF">ONB1V03_LOCUS10806</name>
</gene>
<dbReference type="OrthoDB" id="6498230at2759"/>
<evidence type="ECO:0000256" key="2">
    <source>
        <dbReference type="ARBA" id="ARBA00004174"/>
    </source>
</evidence>
<dbReference type="GO" id="GO:0005789">
    <property type="term" value="C:endoplasmic reticulum membrane"/>
    <property type="evidence" value="ECO:0007669"/>
    <property type="project" value="UniProtKB-SubCell"/>
</dbReference>
<name>A0A7R9M5V7_9ACAR</name>
<dbReference type="InterPro" id="IPR050705">
    <property type="entry name" value="Cytochrome_P450_3A"/>
</dbReference>
<evidence type="ECO:0008006" key="17">
    <source>
        <dbReference type="Google" id="ProtNLM"/>
    </source>
</evidence>
<evidence type="ECO:0000256" key="7">
    <source>
        <dbReference type="ARBA" id="ARBA00022824"/>
    </source>
</evidence>
<dbReference type="GO" id="GO:0008395">
    <property type="term" value="F:steroid hydroxylase activity"/>
    <property type="evidence" value="ECO:0007669"/>
    <property type="project" value="TreeGrafter"/>
</dbReference>
<evidence type="ECO:0000256" key="4">
    <source>
        <dbReference type="ARBA" id="ARBA00010617"/>
    </source>
</evidence>
<dbReference type="Gene3D" id="1.10.630.10">
    <property type="entry name" value="Cytochrome P450"/>
    <property type="match status" value="1"/>
</dbReference>
<dbReference type="Proteomes" id="UP000728032">
    <property type="component" value="Unassembled WGS sequence"/>
</dbReference>
<evidence type="ECO:0000256" key="8">
    <source>
        <dbReference type="ARBA" id="ARBA00022848"/>
    </source>
</evidence>
<accession>A0A7R9M5V7</accession>
<evidence type="ECO:0000313" key="15">
    <source>
        <dbReference type="EMBL" id="CAD7654156.1"/>
    </source>
</evidence>
<evidence type="ECO:0000256" key="9">
    <source>
        <dbReference type="ARBA" id="ARBA00023002"/>
    </source>
</evidence>
<reference evidence="15" key="1">
    <citation type="submission" date="2020-11" db="EMBL/GenBank/DDBJ databases">
        <authorList>
            <person name="Tran Van P."/>
        </authorList>
    </citation>
    <scope>NUCLEOTIDE SEQUENCE</scope>
</reference>
<dbReference type="EMBL" id="OC922415">
    <property type="protein sequence ID" value="CAD7654156.1"/>
    <property type="molecule type" value="Genomic_DNA"/>
</dbReference>
<dbReference type="EMBL" id="CAJPVJ010007590">
    <property type="protein sequence ID" value="CAG2171343.1"/>
    <property type="molecule type" value="Genomic_DNA"/>
</dbReference>
<keyword evidence="8" id="KW-0492">Microsome</keyword>
<dbReference type="PRINTS" id="PR00463">
    <property type="entry name" value="EP450I"/>
</dbReference>
<dbReference type="GO" id="GO:0020037">
    <property type="term" value="F:heme binding"/>
    <property type="evidence" value="ECO:0007669"/>
    <property type="project" value="InterPro"/>
</dbReference>
<keyword evidence="5 13" id="KW-0349">Heme</keyword>
<dbReference type="SUPFAM" id="SSF48264">
    <property type="entry name" value="Cytochrome P450"/>
    <property type="match status" value="1"/>
</dbReference>
<evidence type="ECO:0000256" key="13">
    <source>
        <dbReference type="PIRSR" id="PIRSR602401-1"/>
    </source>
</evidence>
<evidence type="ECO:0000256" key="1">
    <source>
        <dbReference type="ARBA" id="ARBA00001971"/>
    </source>
</evidence>
<comment type="similarity">
    <text evidence="4">Belongs to the cytochrome P450 family.</text>
</comment>
<dbReference type="InterPro" id="IPR002401">
    <property type="entry name" value="Cyt_P450_E_grp-I"/>
</dbReference>
<keyword evidence="11" id="KW-0503">Monooxygenase</keyword>
<dbReference type="GO" id="GO:0005506">
    <property type="term" value="F:iron ion binding"/>
    <property type="evidence" value="ECO:0007669"/>
    <property type="project" value="InterPro"/>
</dbReference>
<evidence type="ECO:0000256" key="12">
    <source>
        <dbReference type="ARBA" id="ARBA00023136"/>
    </source>
</evidence>
<keyword evidence="16" id="KW-1185">Reference proteome</keyword>
<keyword evidence="6 13" id="KW-0479">Metal-binding</keyword>
<evidence type="ECO:0000256" key="14">
    <source>
        <dbReference type="SAM" id="MobiDB-lite"/>
    </source>
</evidence>
<evidence type="ECO:0000256" key="6">
    <source>
        <dbReference type="ARBA" id="ARBA00022723"/>
    </source>
</evidence>
<evidence type="ECO:0000256" key="3">
    <source>
        <dbReference type="ARBA" id="ARBA00004406"/>
    </source>
</evidence>
<dbReference type="PRINTS" id="PR00385">
    <property type="entry name" value="P450"/>
</dbReference>
<keyword evidence="7" id="KW-0256">Endoplasmic reticulum</keyword>
<keyword evidence="12" id="KW-0472">Membrane</keyword>
<evidence type="ECO:0000256" key="10">
    <source>
        <dbReference type="ARBA" id="ARBA00023004"/>
    </source>
</evidence>
<evidence type="ECO:0000313" key="16">
    <source>
        <dbReference type="Proteomes" id="UP000728032"/>
    </source>
</evidence>
<feature type="binding site" description="axial binding residue" evidence="13">
    <location>
        <position position="446"/>
    </location>
    <ligand>
        <name>heme</name>
        <dbReference type="ChEBI" id="CHEBI:30413"/>
    </ligand>
    <ligandPart>
        <name>Fe</name>
        <dbReference type="ChEBI" id="CHEBI:18248"/>
    </ligandPart>
</feature>
<comment type="cofactor">
    <cofactor evidence="1 13">
        <name>heme</name>
        <dbReference type="ChEBI" id="CHEBI:30413"/>
    </cofactor>
</comment>
<dbReference type="FunFam" id="1.10.630.10:FF:000042">
    <property type="entry name" value="Cytochrome P450"/>
    <property type="match status" value="1"/>
</dbReference>
<dbReference type="GO" id="GO:0016705">
    <property type="term" value="F:oxidoreductase activity, acting on paired donors, with incorporation or reduction of molecular oxygen"/>
    <property type="evidence" value="ECO:0007669"/>
    <property type="project" value="InterPro"/>
</dbReference>
<feature type="region of interest" description="Disordered" evidence="14">
    <location>
        <begin position="268"/>
        <end position="289"/>
    </location>
</feature>
<dbReference type="PANTHER" id="PTHR24302:SF15">
    <property type="entry name" value="FATTY-ACID PEROXYGENASE"/>
    <property type="match status" value="1"/>
</dbReference>
<evidence type="ECO:0000256" key="5">
    <source>
        <dbReference type="ARBA" id="ARBA00022617"/>
    </source>
</evidence>
<sequence>SIWCVKTNRYFTRNFGYWRKMGVIGPRPYVWAGNMIMLIYKPFPILEMELANKYGKIYGTFCGNIPVLTVNDPKLIKQILIKDFHVFSNRRKFNTKHDILDHNVLYARDDDWKRLRSISSSVFSNVKLKKVYPLLMECIDDFVDVLRDFAKNGEDIDLKELSGNLSMDVIAKCAFATRINAYTDANNPFITNAKNIFHPNIFKIGAGLMMPERLLKFLNITSIFDETSNEFFFSISRELVTNRRIHKKAYKDFLQLLIDSEDTDAKHEDGAQNANLAKEAPNQTESKTKARLTENEIISQSWLFLLAGYETASTAIAFCFYELALNPDIQERVYDEIQEAMGPDGQFDYDTLCALPYLDAVISESLRLYPPFTRVEREVKCDYQLADTDITLKTGDLVHISIYAVHHNEEYFPNANQFIPERFLPENRHQITPYTYIPFAVGPRNCVGLRLALMEMKVSVANVINQQS</sequence>
<evidence type="ECO:0000256" key="11">
    <source>
        <dbReference type="ARBA" id="ARBA00023033"/>
    </source>
</evidence>
<feature type="non-terminal residue" evidence="15">
    <location>
        <position position="1"/>
    </location>
</feature>
<dbReference type="CDD" id="cd11055">
    <property type="entry name" value="CYP3A-like"/>
    <property type="match status" value="1"/>
</dbReference>
<comment type="subcellular location">
    <subcellularLocation>
        <location evidence="3">Endoplasmic reticulum membrane</location>
        <topology evidence="3">Peripheral membrane protein</topology>
    </subcellularLocation>
    <subcellularLocation>
        <location evidence="2">Microsome membrane</location>
        <topology evidence="2">Peripheral membrane protein</topology>
    </subcellularLocation>
</comment>
<keyword evidence="9" id="KW-0560">Oxidoreductase</keyword>
<protein>
    <recommendedName>
        <fullName evidence="17">Cytochrome P450</fullName>
    </recommendedName>
</protein>